<gene>
    <name evidence="2" type="ORF">Pan14r_16510</name>
</gene>
<comment type="caution">
    <text evidence="2">The sequence shown here is derived from an EMBL/GenBank/DDBJ whole genome shotgun (WGS) entry which is preliminary data.</text>
</comment>
<organism evidence="2 3">
    <name type="scientific">Crateriforma conspicua</name>
    <dbReference type="NCBI Taxonomy" id="2527996"/>
    <lineage>
        <taxon>Bacteria</taxon>
        <taxon>Pseudomonadati</taxon>
        <taxon>Planctomycetota</taxon>
        <taxon>Planctomycetia</taxon>
        <taxon>Planctomycetales</taxon>
        <taxon>Planctomycetaceae</taxon>
        <taxon>Crateriforma</taxon>
    </lineage>
</organism>
<evidence type="ECO:0000256" key="1">
    <source>
        <dbReference type="SAM" id="SignalP"/>
    </source>
</evidence>
<name>A0A5C5Y4Z3_9PLAN</name>
<protein>
    <submittedName>
        <fullName evidence="2">Uncharacterized protein</fullName>
    </submittedName>
</protein>
<dbReference type="Gene3D" id="3.20.20.80">
    <property type="entry name" value="Glycosidases"/>
    <property type="match status" value="1"/>
</dbReference>
<dbReference type="RefSeq" id="WP_146438825.1">
    <property type="nucleotide sequence ID" value="NZ_SJPL01000001.1"/>
</dbReference>
<evidence type="ECO:0000313" key="3">
    <source>
        <dbReference type="Proteomes" id="UP000317238"/>
    </source>
</evidence>
<feature type="chain" id="PRO_5022704580" evidence="1">
    <location>
        <begin position="26"/>
        <end position="498"/>
    </location>
</feature>
<sequence precursor="true">MQRSHFVNSLVVLASFSQFICGVHADQVAPATIQLSINPNRQHALSQDLYGANNECIFRPVWFDHPAYVARYNEAGKPFFRFPGGTGSNFYNPSTGYFDDDSPSTRDYSGHNARIHKFTDGAGRVPDQYLKWVKQNDVAYSLVLNVCTQTFEQNRAWIERLGREGHQVARIEIGNEVFYDNYKWAFSSATEYVQRAERITAVIRKELPDTEIGVLVPTHVYQDLDFLTDKRSARADHPYGWIKELKGKEFFDAIVMHMYSLTEMSSQTEPEEFIPYLEGYHQCDDYLSLRFDKTLADVNRLFPDKNIWMTEYGVGGFGGTLKQYKLRDAHLGALHADVMLMRFINHPSVTVAHWHSFQHFFDFTGGVQGIGEHPHLPYLHFSLFKDAIRQSDSVHAVIVDGAEDDVDATVMMKDSAGYLIIANRLGNAYKIKQPVVMANNNVVRLKDVLQLSHLDGQPLAVSAQNLERCESTTWIAKPNQSIVLPPYSITRIKFSSRQ</sequence>
<accession>A0A5C5Y4Z3</accession>
<feature type="signal peptide" evidence="1">
    <location>
        <begin position="1"/>
        <end position="25"/>
    </location>
</feature>
<proteinExistence type="predicted"/>
<dbReference type="Proteomes" id="UP000317238">
    <property type="component" value="Unassembled WGS sequence"/>
</dbReference>
<dbReference type="InterPro" id="IPR017853">
    <property type="entry name" value="GH"/>
</dbReference>
<dbReference type="SUPFAM" id="SSF51445">
    <property type="entry name" value="(Trans)glycosidases"/>
    <property type="match status" value="1"/>
</dbReference>
<dbReference type="AlphaFoldDB" id="A0A5C5Y4Z3"/>
<keyword evidence="3" id="KW-1185">Reference proteome</keyword>
<dbReference type="OrthoDB" id="240818at2"/>
<evidence type="ECO:0000313" key="2">
    <source>
        <dbReference type="EMBL" id="TWT69365.1"/>
    </source>
</evidence>
<keyword evidence="1" id="KW-0732">Signal</keyword>
<dbReference type="EMBL" id="SJPL01000001">
    <property type="protein sequence ID" value="TWT69365.1"/>
    <property type="molecule type" value="Genomic_DNA"/>
</dbReference>
<reference evidence="2 3" key="1">
    <citation type="submission" date="2019-02" db="EMBL/GenBank/DDBJ databases">
        <title>Deep-cultivation of Planctomycetes and their phenomic and genomic characterization uncovers novel biology.</title>
        <authorList>
            <person name="Wiegand S."/>
            <person name="Jogler M."/>
            <person name="Boedeker C."/>
            <person name="Pinto D."/>
            <person name="Vollmers J."/>
            <person name="Rivas-Marin E."/>
            <person name="Kohn T."/>
            <person name="Peeters S.H."/>
            <person name="Heuer A."/>
            <person name="Rast P."/>
            <person name="Oberbeckmann S."/>
            <person name="Bunk B."/>
            <person name="Jeske O."/>
            <person name="Meyerdierks A."/>
            <person name="Storesund J.E."/>
            <person name="Kallscheuer N."/>
            <person name="Luecker S."/>
            <person name="Lage O.M."/>
            <person name="Pohl T."/>
            <person name="Merkel B.J."/>
            <person name="Hornburger P."/>
            <person name="Mueller R.-W."/>
            <person name="Bruemmer F."/>
            <person name="Labrenz M."/>
            <person name="Spormann A.M."/>
            <person name="Op Den Camp H."/>
            <person name="Overmann J."/>
            <person name="Amann R."/>
            <person name="Jetten M.S.M."/>
            <person name="Mascher T."/>
            <person name="Medema M.H."/>
            <person name="Devos D.P."/>
            <person name="Kaster A.-K."/>
            <person name="Ovreas L."/>
            <person name="Rohde M."/>
            <person name="Galperin M.Y."/>
            <person name="Jogler C."/>
        </authorList>
    </citation>
    <scope>NUCLEOTIDE SEQUENCE [LARGE SCALE GENOMIC DNA]</scope>
    <source>
        <strain evidence="2 3">Pan14r</strain>
    </source>
</reference>